<dbReference type="GO" id="GO:0005975">
    <property type="term" value="P:carbohydrate metabolic process"/>
    <property type="evidence" value="ECO:0007669"/>
    <property type="project" value="UniProtKB-ARBA"/>
</dbReference>
<evidence type="ECO:0000256" key="3">
    <source>
        <dbReference type="PROSITE-ProRule" id="PRU01353"/>
    </source>
</evidence>
<dbReference type="InterPro" id="IPR008979">
    <property type="entry name" value="Galactose-bd-like_sf"/>
</dbReference>
<dbReference type="GO" id="GO:1901135">
    <property type="term" value="P:carbohydrate derivative metabolic process"/>
    <property type="evidence" value="ECO:0007669"/>
    <property type="project" value="UniProtKB-ARBA"/>
</dbReference>
<organism evidence="8 9">
    <name type="scientific">Streptomyces buecherae</name>
    <dbReference type="NCBI Taxonomy" id="2763006"/>
    <lineage>
        <taxon>Bacteria</taxon>
        <taxon>Bacillati</taxon>
        <taxon>Actinomycetota</taxon>
        <taxon>Actinomycetes</taxon>
        <taxon>Kitasatosporales</taxon>
        <taxon>Streptomycetaceae</taxon>
        <taxon>Streptomyces</taxon>
    </lineage>
</organism>
<dbReference type="InterPro" id="IPR015882">
    <property type="entry name" value="HEX_bac_N"/>
</dbReference>
<dbReference type="SUPFAM" id="SSF51445">
    <property type="entry name" value="(Trans)glycosidases"/>
    <property type="match status" value="1"/>
</dbReference>
<feature type="chain" id="PRO_5028876964" evidence="5">
    <location>
        <begin position="19"/>
        <end position="1047"/>
    </location>
</feature>
<evidence type="ECO:0000256" key="1">
    <source>
        <dbReference type="ARBA" id="ARBA00022801"/>
    </source>
</evidence>
<evidence type="ECO:0000313" key="9">
    <source>
        <dbReference type="Proteomes" id="UP000509303"/>
    </source>
</evidence>
<dbReference type="Gene3D" id="3.20.20.80">
    <property type="entry name" value="Glycosidases"/>
    <property type="match status" value="1"/>
</dbReference>
<keyword evidence="5" id="KW-0732">Signal</keyword>
<dbReference type="Gene3D" id="2.60.120.260">
    <property type="entry name" value="Galactose-binding domain-like"/>
    <property type="match status" value="1"/>
</dbReference>
<evidence type="ECO:0000259" key="6">
    <source>
        <dbReference type="PROSITE" id="PS50022"/>
    </source>
</evidence>
<dbReference type="InterPro" id="IPR017853">
    <property type="entry name" value="GH"/>
</dbReference>
<comment type="similarity">
    <text evidence="3">Belongs to the glycosyl hydrolase 84 family.</text>
</comment>
<accession>A0A7H8N5V9</accession>
<dbReference type="PANTHER" id="PTHR13170">
    <property type="entry name" value="O-GLCNACASE"/>
    <property type="match status" value="1"/>
</dbReference>
<keyword evidence="2 3" id="KW-0326">Glycosidase</keyword>
<gene>
    <name evidence="8" type="ORF">HUT08_10445</name>
</gene>
<dbReference type="Pfam" id="PF00754">
    <property type="entry name" value="F5_F8_type_C"/>
    <property type="match status" value="1"/>
</dbReference>
<dbReference type="SUPFAM" id="SSF49785">
    <property type="entry name" value="Galactose-binding domain-like"/>
    <property type="match status" value="1"/>
</dbReference>
<dbReference type="InterPro" id="IPR049019">
    <property type="entry name" value="NagJ-like_helical"/>
</dbReference>
<dbReference type="PROSITE" id="PS50022">
    <property type="entry name" value="FA58C_3"/>
    <property type="match status" value="1"/>
</dbReference>
<dbReference type="AlphaFoldDB" id="A0A7H8N5V9"/>
<keyword evidence="1 3" id="KW-0378">Hydrolase</keyword>
<reference evidence="8 9" key="1">
    <citation type="submission" date="2020-06" db="EMBL/GenBank/DDBJ databases">
        <title>Genome mining for natural products.</title>
        <authorList>
            <person name="Zhang B."/>
            <person name="Shi J."/>
            <person name="Ge H."/>
        </authorList>
    </citation>
    <scope>NUCLEOTIDE SEQUENCE [LARGE SCALE GENOMIC DNA]</scope>
    <source>
        <strain evidence="8 9">NA00687</strain>
    </source>
</reference>
<dbReference type="Pfam" id="PF02838">
    <property type="entry name" value="Glyco_hydro_20b"/>
    <property type="match status" value="1"/>
</dbReference>
<dbReference type="SUPFAM" id="SSF140657">
    <property type="entry name" value="Hyaluronidase post-catalytic domain-like"/>
    <property type="match status" value="1"/>
</dbReference>
<evidence type="ECO:0000256" key="4">
    <source>
        <dbReference type="SAM" id="MobiDB-lite"/>
    </source>
</evidence>
<feature type="signal peptide" evidence="5">
    <location>
        <begin position="1"/>
        <end position="18"/>
    </location>
</feature>
<dbReference type="GO" id="GO:0015929">
    <property type="term" value="F:hexosaminidase activity"/>
    <property type="evidence" value="ECO:0007669"/>
    <property type="project" value="UniProtKB-ARBA"/>
</dbReference>
<sequence length="1047" mass="111317">MAAAIIGGLLGPAPSAVAAPAPGRPEVPKTAESQTSADGLPPVWPRPQSMRAAGPPVPISTTVTLVAPADADPHALGVLRSVLRAAGARTVTDAAPGDRLPADGLVVHAGGPSADDALRALRAPARGDLPSGGYRLATGLVRGRATLALSGVGPDGLFHAAQTLRQLAVDRAEKPGAPRTLPGVSVRDWPATRTRGITEGFYGTPWSHRQRLAQLDFLGRTKQNRYLYAPGDDTFRQARWRDPYPARQRAEFRELADRARLNHVTLGWALSPGQAMCFSSNEDLRALERKVDAMWALGVRSFQLQFQDVSYSEWHCDADADAFGSGPEAAAQAQATVANVLAAHLASRHPGAKALSLLPTEYYQKGATEFREALADALAPQVEVAWTGVGVVPRTITGQEMAEARTAFDHPLVTMDNYPINDYAQDRLFLGPYSGRDPAVASGSSALLANAMKQPTASRIPLFTTADFAWNPQGYRPGDSWRAAIDDLAGGDPRTRAALNAFAGNDASSLLGGWGRDRSRTVPESAYLRPLLDEFWAAREAAQGGGHPRATRAAETSDRAAEERFARAAERLRAEFHTLRTAPKLLAGTFDGEVAPWLEQLGRFGAAGEQAVAALTAQAGGDGAAAWRAQRELRMWRARIATSPVTVGKGVLPEFLTRAVTESDAWWGLDAAGGKERARKLSPDAGAERAADGDPTTAFRPPAPPAAGAPGDPAGEAQRAEPITITFGERRPLSAVTVLTAGPATRDSGRTARSIGQVEAHVPGHGWRRLGELSASGWTQAAGKGVRADAVRLRWDAGVRPPAVQEVTPWFADAPAAELRLSQAETDAEIGGRPARVKVSVVGRRPGDVSGNLTVRAGHGLRVTAPSQVTAPRGGTATAEVEIAVPAGTKPGAYRLPIRFGSEEVTLTVRAHRRTGGPDLARTARATSSANETAKFPASAVIDGDPTTRWSSPATEHAWLQLELDRPTRLGRVDLHWQDAHAARYRIQVSSDGRTWRTAATVQDSAGGRETIHLDAPNTRFIRVQGDERATRFGYSLWSVRAHAVTP</sequence>
<evidence type="ECO:0000256" key="5">
    <source>
        <dbReference type="SAM" id="SignalP"/>
    </source>
</evidence>
<evidence type="ECO:0000313" key="8">
    <source>
        <dbReference type="EMBL" id="QKW49894.1"/>
    </source>
</evidence>
<keyword evidence="9" id="KW-1185">Reference proteome</keyword>
<name>A0A7H8N5V9_9ACTN</name>
<dbReference type="InterPro" id="IPR011496">
    <property type="entry name" value="O-GlcNAcase_cat"/>
</dbReference>
<dbReference type="Gene3D" id="3.30.379.10">
    <property type="entry name" value="Chitobiase/beta-hexosaminidase domain 2-like"/>
    <property type="match status" value="1"/>
</dbReference>
<protein>
    <submittedName>
        <fullName evidence="8">Beta-N-acetylglucosaminidase domain-containing protein</fullName>
    </submittedName>
</protein>
<dbReference type="EMBL" id="CP054929">
    <property type="protein sequence ID" value="QKW49894.1"/>
    <property type="molecule type" value="Genomic_DNA"/>
</dbReference>
<feature type="active site" description="Proton donor" evidence="3">
    <location>
        <position position="308"/>
    </location>
</feature>
<dbReference type="InterPro" id="IPR000421">
    <property type="entry name" value="FA58C"/>
</dbReference>
<evidence type="ECO:0000256" key="2">
    <source>
        <dbReference type="ARBA" id="ARBA00023295"/>
    </source>
</evidence>
<dbReference type="Proteomes" id="UP000509303">
    <property type="component" value="Chromosome"/>
</dbReference>
<dbReference type="SUPFAM" id="SSF55545">
    <property type="entry name" value="beta-N-acetylhexosaminidase-like domain"/>
    <property type="match status" value="1"/>
</dbReference>
<feature type="domain" description="GH84" evidence="7">
    <location>
        <begin position="193"/>
        <end position="473"/>
    </location>
</feature>
<feature type="region of interest" description="Disordered" evidence="4">
    <location>
        <begin position="672"/>
        <end position="716"/>
    </location>
</feature>
<dbReference type="Pfam" id="PF21774">
    <property type="entry name" value="NagJ_C"/>
    <property type="match status" value="1"/>
</dbReference>
<dbReference type="Gene3D" id="1.20.58.460">
    <property type="entry name" value="Hyaluronidase post-catalytic domain-like"/>
    <property type="match status" value="1"/>
</dbReference>
<dbReference type="RefSeq" id="WP_176161629.1">
    <property type="nucleotide sequence ID" value="NZ_CP054929.1"/>
</dbReference>
<feature type="region of interest" description="Disordered" evidence="4">
    <location>
        <begin position="14"/>
        <end position="55"/>
    </location>
</feature>
<feature type="compositionally biased region" description="Basic and acidic residues" evidence="4">
    <location>
        <begin position="673"/>
        <end position="692"/>
    </location>
</feature>
<proteinExistence type="inferred from homology"/>
<feature type="domain" description="F5/8 type C" evidence="6">
    <location>
        <begin position="902"/>
        <end position="1045"/>
    </location>
</feature>
<dbReference type="InterPro" id="IPR029018">
    <property type="entry name" value="Hex-like_dom2"/>
</dbReference>
<evidence type="ECO:0000259" key="7">
    <source>
        <dbReference type="PROSITE" id="PS52009"/>
    </source>
</evidence>
<dbReference type="Pfam" id="PF07555">
    <property type="entry name" value="NAGidase"/>
    <property type="match status" value="1"/>
</dbReference>
<dbReference type="PANTHER" id="PTHR13170:SF16">
    <property type="entry name" value="PROTEIN O-GLCNACASE"/>
    <property type="match status" value="1"/>
</dbReference>
<dbReference type="InterPro" id="IPR051822">
    <property type="entry name" value="Glycosyl_Hydrolase_84"/>
</dbReference>
<dbReference type="PROSITE" id="PS52009">
    <property type="entry name" value="GH84"/>
    <property type="match status" value="1"/>
</dbReference>